<dbReference type="EMBL" id="KL367779">
    <property type="protein sequence ID" value="KFD59658.1"/>
    <property type="molecule type" value="Genomic_DNA"/>
</dbReference>
<sequence length="11" mass="1301">VALVKERLLFL</sequence>
<organism evidence="1">
    <name type="scientific">Trichuris suis</name>
    <name type="common">pig whipworm</name>
    <dbReference type="NCBI Taxonomy" id="68888"/>
    <lineage>
        <taxon>Eukaryota</taxon>
        <taxon>Metazoa</taxon>
        <taxon>Ecdysozoa</taxon>
        <taxon>Nematoda</taxon>
        <taxon>Enoplea</taxon>
        <taxon>Dorylaimia</taxon>
        <taxon>Trichinellida</taxon>
        <taxon>Trichuridae</taxon>
        <taxon>Trichuris</taxon>
    </lineage>
</organism>
<accession>A0A085MR12</accession>
<dbReference type="Proteomes" id="UP000030758">
    <property type="component" value="Unassembled WGS sequence"/>
</dbReference>
<evidence type="ECO:0000313" key="1">
    <source>
        <dbReference type="EMBL" id="KFD59658.1"/>
    </source>
</evidence>
<protein>
    <submittedName>
        <fullName evidence="1">Uncharacterized protein</fullName>
    </submittedName>
</protein>
<name>A0A085MR12_9BILA</name>
<reference evidence="1" key="1">
    <citation type="journal article" date="2014" name="Nat. Genet.">
        <title>Genome and transcriptome of the porcine whipworm Trichuris suis.</title>
        <authorList>
            <person name="Jex A.R."/>
            <person name="Nejsum P."/>
            <person name="Schwarz E.M."/>
            <person name="Hu L."/>
            <person name="Young N.D."/>
            <person name="Hall R.S."/>
            <person name="Korhonen P.K."/>
            <person name="Liao S."/>
            <person name="Thamsborg S."/>
            <person name="Xia J."/>
            <person name="Xu P."/>
            <person name="Wang S."/>
            <person name="Scheerlinck J.P."/>
            <person name="Hofmann A."/>
            <person name="Sternberg P.W."/>
            <person name="Wang J."/>
            <person name="Gasser R.B."/>
        </authorList>
    </citation>
    <scope>NUCLEOTIDE SEQUENCE [LARGE SCALE GENOMIC DNA]</scope>
    <source>
        <strain evidence="1">DCEP-RM93F</strain>
    </source>
</reference>
<proteinExistence type="predicted"/>
<feature type="non-terminal residue" evidence="1">
    <location>
        <position position="11"/>
    </location>
</feature>
<gene>
    <name evidence="1" type="ORF">M514_28164</name>
</gene>
<feature type="non-terminal residue" evidence="1">
    <location>
        <position position="1"/>
    </location>
</feature>